<dbReference type="Proteomes" id="UP000640426">
    <property type="component" value="Unassembled WGS sequence"/>
</dbReference>
<evidence type="ECO:0000256" key="1">
    <source>
        <dbReference type="SAM" id="MobiDB-lite"/>
    </source>
</evidence>
<keyword evidence="2" id="KW-0732">Signal</keyword>
<evidence type="ECO:0008006" key="5">
    <source>
        <dbReference type="Google" id="ProtNLM"/>
    </source>
</evidence>
<dbReference type="PROSITE" id="PS51257">
    <property type="entry name" value="PROKAR_LIPOPROTEIN"/>
    <property type="match status" value="1"/>
</dbReference>
<name>A0ABS0XLH4_9SPHN</name>
<proteinExistence type="predicted"/>
<comment type="caution">
    <text evidence="3">The sequence shown here is derived from an EMBL/GenBank/DDBJ whole genome shotgun (WGS) entry which is preliminary data.</text>
</comment>
<reference evidence="4" key="1">
    <citation type="submission" date="2020-12" db="EMBL/GenBank/DDBJ databases">
        <title>Hymenobacter sp.</title>
        <authorList>
            <person name="Kim M.K."/>
        </authorList>
    </citation>
    <scope>NUCLEOTIDE SEQUENCE [LARGE SCALE GENOMIC DNA]</scope>
    <source>
        <strain evidence="4">BT553</strain>
    </source>
</reference>
<gene>
    <name evidence="3" type="ORF">JAO74_02315</name>
</gene>
<sequence>MKMHILLIAAPLALLTACNSQPSTPEVLDSNPDPMANQIANAAPVELPPAIRADKTFRCADGSVIGVAFFQGDTLANVRIPATGTPTRLTAPAKGEPYTAEGGWKLTGDDKAVTVTEPGKKALSCHT</sequence>
<evidence type="ECO:0000313" key="3">
    <source>
        <dbReference type="EMBL" id="MBJ6120620.1"/>
    </source>
</evidence>
<organism evidence="3 4">
    <name type="scientific">Sphingomonas mollis</name>
    <dbReference type="NCBI Taxonomy" id="2795726"/>
    <lineage>
        <taxon>Bacteria</taxon>
        <taxon>Pseudomonadati</taxon>
        <taxon>Pseudomonadota</taxon>
        <taxon>Alphaproteobacteria</taxon>
        <taxon>Sphingomonadales</taxon>
        <taxon>Sphingomonadaceae</taxon>
        <taxon>Sphingomonas</taxon>
    </lineage>
</organism>
<evidence type="ECO:0000313" key="4">
    <source>
        <dbReference type="Proteomes" id="UP000640426"/>
    </source>
</evidence>
<feature type="chain" id="PRO_5046935627" description="C-type lysozyme inhibitor domain-containing protein" evidence="2">
    <location>
        <begin position="23"/>
        <end position="127"/>
    </location>
</feature>
<accession>A0ABS0XLH4</accession>
<dbReference type="EMBL" id="JAELXS010000001">
    <property type="protein sequence ID" value="MBJ6120620.1"/>
    <property type="molecule type" value="Genomic_DNA"/>
</dbReference>
<feature type="signal peptide" evidence="2">
    <location>
        <begin position="1"/>
        <end position="22"/>
    </location>
</feature>
<protein>
    <recommendedName>
        <fullName evidence="5">C-type lysozyme inhibitor domain-containing protein</fullName>
    </recommendedName>
</protein>
<evidence type="ECO:0000256" key="2">
    <source>
        <dbReference type="SAM" id="SignalP"/>
    </source>
</evidence>
<keyword evidence="4" id="KW-1185">Reference proteome</keyword>
<feature type="region of interest" description="Disordered" evidence="1">
    <location>
        <begin position="84"/>
        <end position="103"/>
    </location>
</feature>